<protein>
    <submittedName>
        <fullName evidence="7">Nitroreductase family protein</fullName>
    </submittedName>
</protein>
<dbReference type="Proteomes" id="UP000070687">
    <property type="component" value="Unassembled WGS sequence"/>
</dbReference>
<comment type="cofactor">
    <cofactor evidence="1">
        <name>FMN</name>
        <dbReference type="ChEBI" id="CHEBI:58210"/>
    </cofactor>
</comment>
<organism evidence="7 8">
    <name type="scientific">Gardnerella vaginalis</name>
    <dbReference type="NCBI Taxonomy" id="2702"/>
    <lineage>
        <taxon>Bacteria</taxon>
        <taxon>Bacillati</taxon>
        <taxon>Actinomycetota</taxon>
        <taxon>Actinomycetes</taxon>
        <taxon>Bifidobacteriales</taxon>
        <taxon>Bifidobacteriaceae</taxon>
        <taxon>Gardnerella</taxon>
    </lineage>
</organism>
<gene>
    <name evidence="7" type="ORF">HMPREF3208_01300</name>
</gene>
<evidence type="ECO:0000256" key="2">
    <source>
        <dbReference type="ARBA" id="ARBA00007118"/>
    </source>
</evidence>
<feature type="domain" description="Nitroreductase" evidence="6">
    <location>
        <begin position="11"/>
        <end position="217"/>
    </location>
</feature>
<proteinExistence type="inferred from homology"/>
<keyword evidence="4" id="KW-0288">FMN</keyword>
<evidence type="ECO:0000256" key="4">
    <source>
        <dbReference type="ARBA" id="ARBA00022643"/>
    </source>
</evidence>
<evidence type="ECO:0000256" key="1">
    <source>
        <dbReference type="ARBA" id="ARBA00001917"/>
    </source>
</evidence>
<evidence type="ECO:0000313" key="7">
    <source>
        <dbReference type="EMBL" id="KXA18943.1"/>
    </source>
</evidence>
<accession>A0A133NRL4</accession>
<dbReference type="EMBL" id="LRQB01000085">
    <property type="protein sequence ID" value="KXA18943.1"/>
    <property type="molecule type" value="Genomic_DNA"/>
</dbReference>
<dbReference type="eggNOG" id="COG0778">
    <property type="taxonomic scope" value="Bacteria"/>
</dbReference>
<keyword evidence="3" id="KW-0285">Flavoprotein</keyword>
<dbReference type="RefSeq" id="WP_064347672.1">
    <property type="nucleotide sequence ID" value="NZ_KQ956873.1"/>
</dbReference>
<dbReference type="GO" id="GO:0016491">
    <property type="term" value="F:oxidoreductase activity"/>
    <property type="evidence" value="ECO:0007669"/>
    <property type="project" value="UniProtKB-KW"/>
</dbReference>
<dbReference type="AlphaFoldDB" id="A0A133NRL4"/>
<dbReference type="PATRIC" id="fig|2702.100.peg.1283"/>
<dbReference type="PANTHER" id="PTHR43673:SF2">
    <property type="entry name" value="NITROREDUCTASE"/>
    <property type="match status" value="1"/>
</dbReference>
<evidence type="ECO:0000256" key="3">
    <source>
        <dbReference type="ARBA" id="ARBA00022630"/>
    </source>
</evidence>
<comment type="similarity">
    <text evidence="2">Belongs to the nitroreductase family.</text>
</comment>
<dbReference type="Gene3D" id="3.40.109.10">
    <property type="entry name" value="NADH Oxidase"/>
    <property type="match status" value="1"/>
</dbReference>
<dbReference type="Pfam" id="PF00881">
    <property type="entry name" value="Nitroreductase"/>
    <property type="match status" value="1"/>
</dbReference>
<evidence type="ECO:0000313" key="8">
    <source>
        <dbReference type="Proteomes" id="UP000070687"/>
    </source>
</evidence>
<sequence>MTTQTFEALAKSRFSARDFLNKPVDSKILETILQTAAQSPSWSNTRGYMLAIAQGERKQQLIDAYTQKCKAMFRTKDATLSEEERLIAQKMSQPDGDFPVMAPYPQSLKERSALLGLALYKHLNIDRKDFPARNAHTLRNFQAFGAPVMGFVLVRRDFLPFSALDAGIMLQTLLLAAKEHGVDSCPLGVLATWRSPLDEVFDIPPEYALITGFALGYASEAHVNAFRAEHPPIELAQEK</sequence>
<reference evidence="7 8" key="1">
    <citation type="submission" date="2016-01" db="EMBL/GenBank/DDBJ databases">
        <authorList>
            <person name="Oliw E.H."/>
        </authorList>
    </citation>
    <scope>NUCLEOTIDE SEQUENCE [LARGE SCALE GENOMIC DNA]</scope>
    <source>
        <strain evidence="7 8">PSS_7772B</strain>
    </source>
</reference>
<comment type="caution">
    <text evidence="7">The sequence shown here is derived from an EMBL/GenBank/DDBJ whole genome shotgun (WGS) entry which is preliminary data.</text>
</comment>
<name>A0A133NRL4_GARVA</name>
<dbReference type="PANTHER" id="PTHR43673">
    <property type="entry name" value="NAD(P)H NITROREDUCTASE YDGI-RELATED"/>
    <property type="match status" value="1"/>
</dbReference>
<evidence type="ECO:0000256" key="5">
    <source>
        <dbReference type="ARBA" id="ARBA00023002"/>
    </source>
</evidence>
<dbReference type="InterPro" id="IPR029479">
    <property type="entry name" value="Nitroreductase"/>
</dbReference>
<dbReference type="SUPFAM" id="SSF55469">
    <property type="entry name" value="FMN-dependent nitroreductase-like"/>
    <property type="match status" value="1"/>
</dbReference>
<dbReference type="OrthoDB" id="9798230at2"/>
<evidence type="ECO:0000259" key="6">
    <source>
        <dbReference type="Pfam" id="PF00881"/>
    </source>
</evidence>
<keyword evidence="5" id="KW-0560">Oxidoreductase</keyword>
<dbReference type="InterPro" id="IPR000415">
    <property type="entry name" value="Nitroreductase-like"/>
</dbReference>